<evidence type="ECO:0000313" key="1">
    <source>
        <dbReference type="EMBL" id="CAG5083840.1"/>
    </source>
</evidence>
<organism evidence="1 2">
    <name type="scientific">Oikopleura dioica</name>
    <name type="common">Tunicate</name>
    <dbReference type="NCBI Taxonomy" id="34765"/>
    <lineage>
        <taxon>Eukaryota</taxon>
        <taxon>Metazoa</taxon>
        <taxon>Chordata</taxon>
        <taxon>Tunicata</taxon>
        <taxon>Appendicularia</taxon>
        <taxon>Copelata</taxon>
        <taxon>Oikopleuridae</taxon>
        <taxon>Oikopleura</taxon>
    </lineage>
</organism>
<gene>
    <name evidence="1" type="ORF">OKIOD_LOCUS2036</name>
</gene>
<protein>
    <submittedName>
        <fullName evidence="1">Oidioi.mRNA.OKI2018_I69.PAR.g10478.t1.cds</fullName>
    </submittedName>
</protein>
<dbReference type="Pfam" id="PF08737">
    <property type="entry name" value="Rgp1"/>
    <property type="match status" value="1"/>
</dbReference>
<evidence type="ECO:0000313" key="2">
    <source>
        <dbReference type="Proteomes" id="UP001158576"/>
    </source>
</evidence>
<dbReference type="Proteomes" id="UP001158576">
    <property type="component" value="Chromosome PAR"/>
</dbReference>
<sequence length="366" mass="41139">MPVEVFSKLDRGTVYLSGESIDATVTLQNVTGEEDDPMDERIAWASIQFHCECSVNQTRITAPTSYELPPSDKEKRSSFPVGTMAPVVFKTEPNIFTIDLRLRAGEKKTFNFSEKIPSDAPPSYSGGFVKYCYKMTVALQRVSSKEKAPIHRVRVPFRVLVLYGLSEYHGESNPVPANPFMEEARAQQQPANLLDLASDLLNRITAKRSLNVYRIANGRAKTDPGKDFTEGTVSCLQIAVCLQAEEQVAEEYKKRPIHNHITNFGRQVEPCLFSKKTHLILPVPLFVCPGFLTELIHLKWRLHFEFTTAVGQLEGQTLSDDSCKLWQGPFQMKTEQMQWDLPIKILPTLPSLAESGIADGLSNQQF</sequence>
<name>A0ABN7RYF6_OIKDI</name>
<dbReference type="InterPro" id="IPR014848">
    <property type="entry name" value="Rgp1"/>
</dbReference>
<dbReference type="EMBL" id="OU015568">
    <property type="protein sequence ID" value="CAG5083840.1"/>
    <property type="molecule type" value="Genomic_DNA"/>
</dbReference>
<proteinExistence type="predicted"/>
<dbReference type="Gene3D" id="2.60.40.640">
    <property type="match status" value="1"/>
</dbReference>
<dbReference type="PANTHER" id="PTHR12507">
    <property type="entry name" value="REDUCED GROWTH PHENOTYPE 1 RGP1, YEAST -RELATED"/>
    <property type="match status" value="1"/>
</dbReference>
<reference evidence="1 2" key="1">
    <citation type="submission" date="2021-04" db="EMBL/GenBank/DDBJ databases">
        <authorList>
            <person name="Bliznina A."/>
        </authorList>
    </citation>
    <scope>NUCLEOTIDE SEQUENCE [LARGE SCALE GENOMIC DNA]</scope>
</reference>
<dbReference type="InterPro" id="IPR014752">
    <property type="entry name" value="Arrestin-like_C"/>
</dbReference>
<keyword evidence="2" id="KW-1185">Reference proteome</keyword>
<accession>A0ABN7RYF6</accession>